<dbReference type="PANTHER" id="PTHR30543:SF21">
    <property type="entry name" value="NAD(P)H-DEPENDENT FMN REDUCTASE LOT6"/>
    <property type="match status" value="1"/>
</dbReference>
<evidence type="ECO:0000313" key="2">
    <source>
        <dbReference type="EMBL" id="PZD72838.1"/>
    </source>
</evidence>
<gene>
    <name evidence="2" type="ORF">C1752_03328</name>
</gene>
<dbReference type="PANTHER" id="PTHR30543">
    <property type="entry name" value="CHROMATE REDUCTASE"/>
    <property type="match status" value="1"/>
</dbReference>
<dbReference type="InterPro" id="IPR050712">
    <property type="entry name" value="NAD(P)H-dep_reductase"/>
</dbReference>
<keyword evidence="2" id="KW-0560">Oxidoreductase</keyword>
<keyword evidence="3" id="KW-1185">Reference proteome</keyword>
<accession>A0A2W1JH37</accession>
<proteinExistence type="predicted"/>
<dbReference type="InterPro" id="IPR005025">
    <property type="entry name" value="FMN_Rdtase-like_dom"/>
</dbReference>
<dbReference type="InterPro" id="IPR029039">
    <property type="entry name" value="Flavoprotein-like_sf"/>
</dbReference>
<reference evidence="2 3" key="1">
    <citation type="journal article" date="2018" name="Sci. Rep.">
        <title>A novel species of the marine cyanobacterium Acaryochloris with a unique pigment content and lifestyle.</title>
        <authorList>
            <person name="Partensky F."/>
            <person name="Six C."/>
            <person name="Ratin M."/>
            <person name="Garczarek L."/>
            <person name="Vaulot D."/>
            <person name="Probert I."/>
            <person name="Calteau A."/>
            <person name="Gourvil P."/>
            <person name="Marie D."/>
            <person name="Grebert T."/>
            <person name="Bouchier C."/>
            <person name="Le Panse S."/>
            <person name="Gachenot M."/>
            <person name="Rodriguez F."/>
            <person name="Garrido J.L."/>
        </authorList>
    </citation>
    <scope>NUCLEOTIDE SEQUENCE [LARGE SCALE GENOMIC DNA]</scope>
    <source>
        <strain evidence="2 3">RCC1774</strain>
    </source>
</reference>
<dbReference type="GO" id="GO:0005829">
    <property type="term" value="C:cytosol"/>
    <property type="evidence" value="ECO:0007669"/>
    <property type="project" value="TreeGrafter"/>
</dbReference>
<dbReference type="AlphaFoldDB" id="A0A2W1JH37"/>
<dbReference type="OrthoDB" id="9806724at2"/>
<dbReference type="GO" id="GO:0010181">
    <property type="term" value="F:FMN binding"/>
    <property type="evidence" value="ECO:0007669"/>
    <property type="project" value="TreeGrafter"/>
</dbReference>
<dbReference type="EMBL" id="PQWO01000008">
    <property type="protein sequence ID" value="PZD72838.1"/>
    <property type="molecule type" value="Genomic_DNA"/>
</dbReference>
<protein>
    <submittedName>
        <fullName evidence="2">NAD(P)H-dependent FMN reductase</fullName>
        <ecNumber evidence="2">1.-.-.-</ecNumber>
    </submittedName>
</protein>
<dbReference type="SUPFAM" id="SSF52218">
    <property type="entry name" value="Flavoproteins"/>
    <property type="match status" value="1"/>
</dbReference>
<sequence length="183" mass="19414">MQAASQSRIKLLAISGSLRQTSSNTTLLRAVRLLTPEDVVVDIYAGLNQLPHFNPELEDAECAAVADYCNQLQQADGLIISSPEYAHGVPGVLKNALDWVVGSGELVGKPVALLNASPRATHALASLHETLTVMMAKIVEEASITIPLMGTKLDPAEIAAHPDFSAVLQIALTKLVQAIDSNK</sequence>
<evidence type="ECO:0000259" key="1">
    <source>
        <dbReference type="Pfam" id="PF03358"/>
    </source>
</evidence>
<organism evidence="2 3">
    <name type="scientific">Acaryochloris thomasi RCC1774</name>
    <dbReference type="NCBI Taxonomy" id="1764569"/>
    <lineage>
        <taxon>Bacteria</taxon>
        <taxon>Bacillati</taxon>
        <taxon>Cyanobacteriota</taxon>
        <taxon>Cyanophyceae</taxon>
        <taxon>Acaryochloridales</taxon>
        <taxon>Acaryochloridaceae</taxon>
        <taxon>Acaryochloris</taxon>
        <taxon>Acaryochloris thomasi</taxon>
    </lineage>
</organism>
<dbReference type="Proteomes" id="UP000248857">
    <property type="component" value="Unassembled WGS sequence"/>
</dbReference>
<dbReference type="Gene3D" id="3.40.50.360">
    <property type="match status" value="1"/>
</dbReference>
<dbReference type="GO" id="GO:0016491">
    <property type="term" value="F:oxidoreductase activity"/>
    <property type="evidence" value="ECO:0007669"/>
    <property type="project" value="UniProtKB-KW"/>
</dbReference>
<dbReference type="RefSeq" id="WP_110986767.1">
    <property type="nucleotide sequence ID" value="NZ_CAWNWM010000008.1"/>
</dbReference>
<name>A0A2W1JH37_9CYAN</name>
<evidence type="ECO:0000313" key="3">
    <source>
        <dbReference type="Proteomes" id="UP000248857"/>
    </source>
</evidence>
<feature type="domain" description="NADPH-dependent FMN reductase-like" evidence="1">
    <location>
        <begin position="9"/>
        <end position="136"/>
    </location>
</feature>
<comment type="caution">
    <text evidence="2">The sequence shown here is derived from an EMBL/GenBank/DDBJ whole genome shotgun (WGS) entry which is preliminary data.</text>
</comment>
<dbReference type="EC" id="1.-.-.-" evidence="2"/>
<dbReference type="Pfam" id="PF03358">
    <property type="entry name" value="FMN_red"/>
    <property type="match status" value="1"/>
</dbReference>